<name>A0A9N9SL73_PHACE</name>
<dbReference type="OrthoDB" id="6725610at2759"/>
<sequence>MIKTRSSSNSPEEIMIESIINKLVPKLTTKLEEHIVNLGKKIDIMEEKFNGAITQLSSLESIVKSNDTVIIGMNSKLDIFAQKLKANSLRLIGIKEEQDENLSAKVLAVFNDALKVRCSLLEINNLFRIGKPNKDDTKSRTIIVEFVSLLKKNEILMSRKNLINSGIYVNENLSNKNYQLLRDAKQKYGNRAAWSKIGKVFAKRDNTVIAIKENGDIA</sequence>
<reference evidence="1" key="2">
    <citation type="submission" date="2022-10" db="EMBL/GenBank/DDBJ databases">
        <authorList>
            <consortium name="ENA_rothamsted_submissions"/>
            <consortium name="culmorum"/>
            <person name="King R."/>
        </authorList>
    </citation>
    <scope>NUCLEOTIDE SEQUENCE</scope>
</reference>
<proteinExistence type="predicted"/>
<evidence type="ECO:0000313" key="1">
    <source>
        <dbReference type="EMBL" id="CAG9823890.1"/>
    </source>
</evidence>
<dbReference type="AlphaFoldDB" id="A0A9N9SL73"/>
<gene>
    <name evidence="1" type="ORF">PHAECO_LOCUS10829</name>
</gene>
<dbReference type="Gene3D" id="3.30.70.1820">
    <property type="entry name" value="L1 transposable element, RRM domain"/>
    <property type="match status" value="1"/>
</dbReference>
<protein>
    <submittedName>
        <fullName evidence="1">Uncharacterized protein</fullName>
    </submittedName>
</protein>
<evidence type="ECO:0000313" key="2">
    <source>
        <dbReference type="Proteomes" id="UP001153737"/>
    </source>
</evidence>
<organism evidence="1 2">
    <name type="scientific">Phaedon cochleariae</name>
    <name type="common">Mustard beetle</name>
    <dbReference type="NCBI Taxonomy" id="80249"/>
    <lineage>
        <taxon>Eukaryota</taxon>
        <taxon>Metazoa</taxon>
        <taxon>Ecdysozoa</taxon>
        <taxon>Arthropoda</taxon>
        <taxon>Hexapoda</taxon>
        <taxon>Insecta</taxon>
        <taxon>Pterygota</taxon>
        <taxon>Neoptera</taxon>
        <taxon>Endopterygota</taxon>
        <taxon>Coleoptera</taxon>
        <taxon>Polyphaga</taxon>
        <taxon>Cucujiformia</taxon>
        <taxon>Chrysomeloidea</taxon>
        <taxon>Chrysomelidae</taxon>
        <taxon>Chrysomelinae</taxon>
        <taxon>Chrysomelini</taxon>
        <taxon>Phaedon</taxon>
    </lineage>
</organism>
<reference evidence="1" key="1">
    <citation type="submission" date="2022-01" db="EMBL/GenBank/DDBJ databases">
        <authorList>
            <person name="King R."/>
        </authorList>
    </citation>
    <scope>NUCLEOTIDE SEQUENCE</scope>
</reference>
<accession>A0A9N9SL73</accession>
<dbReference type="EMBL" id="OU896713">
    <property type="protein sequence ID" value="CAG9823890.1"/>
    <property type="molecule type" value="Genomic_DNA"/>
</dbReference>
<keyword evidence="2" id="KW-1185">Reference proteome</keyword>
<dbReference type="Proteomes" id="UP001153737">
    <property type="component" value="Chromosome 7"/>
</dbReference>